<dbReference type="Proteomes" id="UP001181622">
    <property type="component" value="Unassembled WGS sequence"/>
</dbReference>
<dbReference type="RefSeq" id="WP_309394135.1">
    <property type="nucleotide sequence ID" value="NZ_JADBEO010000050.1"/>
</dbReference>
<feature type="domain" description="FRG" evidence="1">
    <location>
        <begin position="28"/>
        <end position="128"/>
    </location>
</feature>
<accession>A0ABU1DJZ8</accession>
<keyword evidence="3" id="KW-1185">Reference proteome</keyword>
<gene>
    <name evidence="2" type="ORF">IHQ68_17440</name>
</gene>
<dbReference type="Pfam" id="PF08867">
    <property type="entry name" value="FRG"/>
    <property type="match status" value="1"/>
</dbReference>
<organism evidence="2 3">
    <name type="scientific">Chelatococcus sambhunathii</name>
    <dbReference type="NCBI Taxonomy" id="363953"/>
    <lineage>
        <taxon>Bacteria</taxon>
        <taxon>Pseudomonadati</taxon>
        <taxon>Pseudomonadota</taxon>
        <taxon>Alphaproteobacteria</taxon>
        <taxon>Hyphomicrobiales</taxon>
        <taxon>Chelatococcaceae</taxon>
        <taxon>Chelatococcus</taxon>
    </lineage>
</organism>
<reference evidence="2" key="1">
    <citation type="submission" date="2020-10" db="EMBL/GenBank/DDBJ databases">
        <authorList>
            <person name="Abbas A."/>
            <person name="Razzaq R."/>
            <person name="Waqas M."/>
            <person name="Abbas N."/>
            <person name="Nielsen T.K."/>
            <person name="Hansen L.H."/>
            <person name="Hussain S."/>
            <person name="Shahid M."/>
        </authorList>
    </citation>
    <scope>NUCLEOTIDE SEQUENCE</scope>
    <source>
        <strain evidence="2">S14</strain>
    </source>
</reference>
<name>A0ABU1DJZ8_9HYPH</name>
<comment type="caution">
    <text evidence="2">The sequence shown here is derived from an EMBL/GenBank/DDBJ whole genome shotgun (WGS) entry which is preliminary data.</text>
</comment>
<evidence type="ECO:0000259" key="1">
    <source>
        <dbReference type="SMART" id="SM00901"/>
    </source>
</evidence>
<dbReference type="EMBL" id="JADBEO010000050">
    <property type="protein sequence ID" value="MDR4308406.1"/>
    <property type="molecule type" value="Genomic_DNA"/>
</dbReference>
<evidence type="ECO:0000313" key="3">
    <source>
        <dbReference type="Proteomes" id="UP001181622"/>
    </source>
</evidence>
<dbReference type="InterPro" id="IPR014966">
    <property type="entry name" value="FRG-dom"/>
</dbReference>
<evidence type="ECO:0000313" key="2">
    <source>
        <dbReference type="EMBL" id="MDR4308406.1"/>
    </source>
</evidence>
<sequence>MAVGTNTHTVQSLSQYLDLIQDNLPVISDGFYTYRGERRSDWKIAPGIMRDQFANLLENERHAVREIVSIHPNEFRDDHSMFDRLVRMQHFNLPTRLLDVTGNPLVALFNATEEVDSRLDSPSDGRVYYISIPDTRRKFYDSDAISCVANLANLTAEEKAEILANMTVPFAAFNEVYDGLGSGIKAVDRLLQFIRMEKPSFRPLIKSKYLDRLWYVVPKLSNRRIIAQNGAFLIFGLTDRPNIPESQEPIQFRGIVIPANRKREIRKSLATLGITESALFPEIDKAAGFIVEKYRQ</sequence>
<proteinExistence type="predicted"/>
<protein>
    <submittedName>
        <fullName evidence="2">FRG domain-containing protein</fullName>
    </submittedName>
</protein>
<dbReference type="SMART" id="SM00901">
    <property type="entry name" value="FRG"/>
    <property type="match status" value="1"/>
</dbReference>